<sequence>MKKILFTCALLLAFGSTKASNDNPTTKNANAVVVVKEKGTADLNEQSKTLLLASCWQ</sequence>
<protein>
    <submittedName>
        <fullName evidence="2">Uncharacterized protein</fullName>
    </submittedName>
</protein>
<keyword evidence="1" id="KW-0732">Signal</keyword>
<accession>A0ABS3JFL3</accession>
<keyword evidence="3" id="KW-1185">Reference proteome</keyword>
<reference evidence="2 3" key="1">
    <citation type="submission" date="2021-03" db="EMBL/GenBank/DDBJ databases">
        <title>Fibrella sp. HMF5405 genome sequencing and assembly.</title>
        <authorList>
            <person name="Kang H."/>
            <person name="Kim H."/>
            <person name="Bae S."/>
            <person name="Joh K."/>
        </authorList>
    </citation>
    <scope>NUCLEOTIDE SEQUENCE [LARGE SCALE GENOMIC DNA]</scope>
    <source>
        <strain evidence="2 3">HMF5405</strain>
    </source>
</reference>
<dbReference type="RefSeq" id="WP_207328740.1">
    <property type="nucleotide sequence ID" value="NZ_JAFMYW010000002.1"/>
</dbReference>
<evidence type="ECO:0000313" key="3">
    <source>
        <dbReference type="Proteomes" id="UP000664628"/>
    </source>
</evidence>
<comment type="caution">
    <text evidence="2">The sequence shown here is derived from an EMBL/GenBank/DDBJ whole genome shotgun (WGS) entry which is preliminary data.</text>
</comment>
<proteinExistence type="predicted"/>
<gene>
    <name evidence="2" type="ORF">J2I46_09380</name>
</gene>
<evidence type="ECO:0000256" key="1">
    <source>
        <dbReference type="SAM" id="SignalP"/>
    </source>
</evidence>
<dbReference type="EMBL" id="JAFMYW010000002">
    <property type="protein sequence ID" value="MBO0948791.1"/>
    <property type="molecule type" value="Genomic_DNA"/>
</dbReference>
<organism evidence="2 3">
    <name type="scientific">Fibrella forsythiae</name>
    <dbReference type="NCBI Taxonomy" id="2817061"/>
    <lineage>
        <taxon>Bacteria</taxon>
        <taxon>Pseudomonadati</taxon>
        <taxon>Bacteroidota</taxon>
        <taxon>Cytophagia</taxon>
        <taxon>Cytophagales</taxon>
        <taxon>Spirosomataceae</taxon>
        <taxon>Fibrella</taxon>
    </lineage>
</organism>
<feature type="chain" id="PRO_5047486946" evidence="1">
    <location>
        <begin position="20"/>
        <end position="57"/>
    </location>
</feature>
<evidence type="ECO:0000313" key="2">
    <source>
        <dbReference type="EMBL" id="MBO0948791.1"/>
    </source>
</evidence>
<name>A0ABS3JFL3_9BACT</name>
<feature type="signal peptide" evidence="1">
    <location>
        <begin position="1"/>
        <end position="19"/>
    </location>
</feature>
<dbReference type="Proteomes" id="UP000664628">
    <property type="component" value="Unassembled WGS sequence"/>
</dbReference>